<evidence type="ECO:0000256" key="2">
    <source>
        <dbReference type="ARBA" id="ARBA00023027"/>
    </source>
</evidence>
<proteinExistence type="predicted"/>
<reference evidence="3" key="1">
    <citation type="journal article" date="2015" name="BMC Genomics">
        <title>Genome mining reveals unlocked bioactive potential of marine Gram-negative bacteria.</title>
        <authorList>
            <person name="Machado H."/>
            <person name="Sonnenschein E.C."/>
            <person name="Melchiorsen J."/>
            <person name="Gram L."/>
        </authorList>
    </citation>
    <scope>NUCLEOTIDE SEQUENCE</scope>
    <source>
        <strain evidence="3">S2052</strain>
    </source>
</reference>
<evidence type="ECO:0000313" key="3">
    <source>
        <dbReference type="EMBL" id="KJY69598.1"/>
    </source>
</evidence>
<sequence>MNNFTNKVYLLTEHNETYQQQLDKLQLPDLEITDNPDDAAILLASPPLVAKRLSDFPNVEWMQSVYAGVDALTTNTPNFLLTNVKGIFGQQISEYVLGYLIQHHRHFLHYQESQNQAKWEPKPYQSLSALTLLILGTGSIGNHLAKTAQAFGIKVIGINRSGIPSMHSPFDETYHIQELDSVLSRVDVVVNTLPSTKETHHLLNHQSLSHCQSALLFNVGRGDVVCETGLLAAIEEQAIAHAFLDVFEYEPLEASHPFWHHPAVTITPHIAALSFPEQVVEIFADNYQRWRDGFSLLNEVDLDKGY</sequence>
<dbReference type="EMBL" id="JXXR01000019">
    <property type="protein sequence ID" value="KJY69598.1"/>
    <property type="molecule type" value="Genomic_DNA"/>
</dbReference>
<gene>
    <name evidence="3" type="ORF">TW71_17445</name>
</gene>
<dbReference type="RefSeq" id="WP_045986752.1">
    <property type="nucleotide sequence ID" value="NZ_CP063051.1"/>
</dbReference>
<comment type="caution">
    <text evidence="3">The sequence shown here is derived from an EMBL/GenBank/DDBJ whole genome shotgun (WGS) entry which is preliminary data.</text>
</comment>
<dbReference type="SUPFAM" id="SSF51735">
    <property type="entry name" value="NAD(P)-binding Rossmann-fold domains"/>
    <property type="match status" value="1"/>
</dbReference>
<organism evidence="3">
    <name type="scientific">Vibrio coralliilyticus</name>
    <dbReference type="NCBI Taxonomy" id="190893"/>
    <lineage>
        <taxon>Bacteria</taxon>
        <taxon>Pseudomonadati</taxon>
        <taxon>Pseudomonadota</taxon>
        <taxon>Gammaproteobacteria</taxon>
        <taxon>Vibrionales</taxon>
        <taxon>Vibrionaceae</taxon>
        <taxon>Vibrio</taxon>
    </lineage>
</organism>
<dbReference type="InterPro" id="IPR036291">
    <property type="entry name" value="NAD(P)-bd_dom_sf"/>
</dbReference>
<dbReference type="PANTHER" id="PTHR43333:SF1">
    <property type="entry name" value="D-ISOMER SPECIFIC 2-HYDROXYACID DEHYDROGENASE NAD-BINDING DOMAIN-CONTAINING PROTEIN"/>
    <property type="match status" value="1"/>
</dbReference>
<dbReference type="SUPFAM" id="SSF52283">
    <property type="entry name" value="Formate/glycerate dehydrogenase catalytic domain-like"/>
    <property type="match status" value="1"/>
</dbReference>
<protein>
    <submittedName>
        <fullName evidence="3">2-ketoacid reductase</fullName>
    </submittedName>
</protein>
<keyword evidence="2" id="KW-0520">NAD</keyword>
<dbReference type="InterPro" id="IPR006140">
    <property type="entry name" value="D-isomer_DH_NAD-bd"/>
</dbReference>
<name>A0A837G3M8_9VIBR</name>
<dbReference type="Pfam" id="PF02826">
    <property type="entry name" value="2-Hacid_dh_C"/>
    <property type="match status" value="1"/>
</dbReference>
<dbReference type="GO" id="GO:0016491">
    <property type="term" value="F:oxidoreductase activity"/>
    <property type="evidence" value="ECO:0007669"/>
    <property type="project" value="UniProtKB-KW"/>
</dbReference>
<dbReference type="PANTHER" id="PTHR43333">
    <property type="entry name" value="2-HACID_DH_C DOMAIN-CONTAINING PROTEIN"/>
    <property type="match status" value="1"/>
</dbReference>
<keyword evidence="1" id="KW-0560">Oxidoreductase</keyword>
<dbReference type="CDD" id="cd05300">
    <property type="entry name" value="2-Hacid_dh_1"/>
    <property type="match status" value="1"/>
</dbReference>
<evidence type="ECO:0000256" key="1">
    <source>
        <dbReference type="ARBA" id="ARBA00023002"/>
    </source>
</evidence>
<dbReference type="Gene3D" id="3.40.50.720">
    <property type="entry name" value="NAD(P)-binding Rossmann-like Domain"/>
    <property type="match status" value="2"/>
</dbReference>
<dbReference type="AlphaFoldDB" id="A0A837G3M8"/>
<dbReference type="FunFam" id="3.40.50.720:FF:000363">
    <property type="entry name" value="D-isomer specific 2-hydroxyacid dehydrogenase"/>
    <property type="match status" value="1"/>
</dbReference>
<dbReference type="GO" id="GO:0051287">
    <property type="term" value="F:NAD binding"/>
    <property type="evidence" value="ECO:0007669"/>
    <property type="project" value="InterPro"/>
</dbReference>
<accession>A0A837G3M8</accession>